<evidence type="ECO:0000313" key="2">
    <source>
        <dbReference type="Proteomes" id="UP000233248"/>
    </source>
</evidence>
<organism evidence="1 2">
    <name type="scientific">Malaciobacter halophilus</name>
    <dbReference type="NCBI Taxonomy" id="197482"/>
    <lineage>
        <taxon>Bacteria</taxon>
        <taxon>Pseudomonadati</taxon>
        <taxon>Campylobacterota</taxon>
        <taxon>Epsilonproteobacteria</taxon>
        <taxon>Campylobacterales</taxon>
        <taxon>Arcobacteraceae</taxon>
        <taxon>Malaciobacter</taxon>
    </lineage>
</organism>
<reference evidence="1 2" key="1">
    <citation type="submission" date="2017-09" db="EMBL/GenBank/DDBJ databases">
        <title>Genomics of the genus Arcobacter.</title>
        <authorList>
            <person name="Perez-Cataluna A."/>
            <person name="Figueras M.J."/>
            <person name="Salas-Masso N."/>
        </authorList>
    </citation>
    <scope>NUCLEOTIDE SEQUENCE [LARGE SCALE GENOMIC DNA]</scope>
    <source>
        <strain evidence="1 2">DSM 18005</strain>
    </source>
</reference>
<name>A0A2N1J1U2_9BACT</name>
<dbReference type="OrthoDB" id="5344242at2"/>
<protein>
    <submittedName>
        <fullName evidence="1">Uncharacterized protein</fullName>
    </submittedName>
</protein>
<dbReference type="KEGG" id="ahs:AHALO_2515"/>
<dbReference type="EMBL" id="NXIF01000033">
    <property type="protein sequence ID" value="PKI80525.1"/>
    <property type="molecule type" value="Genomic_DNA"/>
</dbReference>
<proteinExistence type="predicted"/>
<comment type="caution">
    <text evidence="1">The sequence shown here is derived from an EMBL/GenBank/DDBJ whole genome shotgun (WGS) entry which is preliminary data.</text>
</comment>
<dbReference type="AlphaFoldDB" id="A0A2N1J1U2"/>
<dbReference type="Proteomes" id="UP000233248">
    <property type="component" value="Unassembled WGS sequence"/>
</dbReference>
<gene>
    <name evidence="1" type="ORF">CP960_08930</name>
</gene>
<dbReference type="RefSeq" id="WP_101185070.1">
    <property type="nucleotide sequence ID" value="NZ_CP031218.1"/>
</dbReference>
<keyword evidence="2" id="KW-1185">Reference proteome</keyword>
<evidence type="ECO:0000313" key="1">
    <source>
        <dbReference type="EMBL" id="PKI80525.1"/>
    </source>
</evidence>
<accession>A0A2N1J1U2</accession>
<sequence>MYKIVVANQCGCFKRSDLENNISFNSKDDALLSAVQMKDKMNKEFCGKHEFQVEEMQNNFVISFDTQPKSTCCGDGCCS</sequence>